<dbReference type="InterPro" id="IPR049730">
    <property type="entry name" value="SNF2/RAD54-like_C"/>
</dbReference>
<dbReference type="SMART" id="SM00490">
    <property type="entry name" value="HELICc"/>
    <property type="match status" value="1"/>
</dbReference>
<keyword evidence="4" id="KW-0547">Nucleotide-binding</keyword>
<dbReference type="InterPro" id="IPR014001">
    <property type="entry name" value="Helicase_ATP-bd"/>
</dbReference>
<dbReference type="Pfam" id="PF06461">
    <property type="entry name" value="CHDII_SANT-like"/>
    <property type="match status" value="1"/>
</dbReference>
<evidence type="ECO:0000256" key="7">
    <source>
        <dbReference type="ARBA" id="ARBA00022833"/>
    </source>
</evidence>
<dbReference type="SMART" id="SM00487">
    <property type="entry name" value="DEXDc"/>
    <property type="match status" value="1"/>
</dbReference>
<dbReference type="InParanoid" id="A0A068VDI0"/>
<feature type="region of interest" description="Disordered" evidence="11">
    <location>
        <begin position="901"/>
        <end position="950"/>
    </location>
</feature>
<evidence type="ECO:0000256" key="10">
    <source>
        <dbReference type="PROSITE-ProRule" id="PRU00146"/>
    </source>
</evidence>
<dbReference type="GO" id="GO:0003682">
    <property type="term" value="F:chromatin binding"/>
    <property type="evidence" value="ECO:0007669"/>
    <property type="project" value="TreeGrafter"/>
</dbReference>
<dbReference type="InterPro" id="IPR009462">
    <property type="entry name" value="CHD_II_SANT-like"/>
</dbReference>
<dbReference type="PROSITE" id="PS01359">
    <property type="entry name" value="ZF_PHD_1"/>
    <property type="match status" value="1"/>
</dbReference>
<evidence type="ECO:0000256" key="3">
    <source>
        <dbReference type="ARBA" id="ARBA00022737"/>
    </source>
</evidence>
<reference evidence="17" key="1">
    <citation type="journal article" date="2014" name="Science">
        <title>The coffee genome provides insight into the convergent evolution of caffeine biosynthesis.</title>
        <authorList>
            <person name="Denoeud F."/>
            <person name="Carretero-Paulet L."/>
            <person name="Dereeper A."/>
            <person name="Droc G."/>
            <person name="Guyot R."/>
            <person name="Pietrella M."/>
            <person name="Zheng C."/>
            <person name="Alberti A."/>
            <person name="Anthony F."/>
            <person name="Aprea G."/>
            <person name="Aury J.M."/>
            <person name="Bento P."/>
            <person name="Bernard M."/>
            <person name="Bocs S."/>
            <person name="Campa C."/>
            <person name="Cenci A."/>
            <person name="Combes M.C."/>
            <person name="Crouzillat D."/>
            <person name="Da Silva C."/>
            <person name="Daddiego L."/>
            <person name="De Bellis F."/>
            <person name="Dussert S."/>
            <person name="Garsmeur O."/>
            <person name="Gayraud T."/>
            <person name="Guignon V."/>
            <person name="Jahn K."/>
            <person name="Jamilloux V."/>
            <person name="Joet T."/>
            <person name="Labadie K."/>
            <person name="Lan T."/>
            <person name="Leclercq J."/>
            <person name="Lepelley M."/>
            <person name="Leroy T."/>
            <person name="Li L.T."/>
            <person name="Librado P."/>
            <person name="Lopez L."/>
            <person name="Munoz A."/>
            <person name="Noel B."/>
            <person name="Pallavicini A."/>
            <person name="Perrotta G."/>
            <person name="Poncet V."/>
            <person name="Pot D."/>
            <person name="Priyono X."/>
            <person name="Rigoreau M."/>
            <person name="Rouard M."/>
            <person name="Rozas J."/>
            <person name="Tranchant-Dubreuil C."/>
            <person name="VanBuren R."/>
            <person name="Zhang Q."/>
            <person name="Andrade A.C."/>
            <person name="Argout X."/>
            <person name="Bertrand B."/>
            <person name="de Kochko A."/>
            <person name="Graziosi G."/>
            <person name="Henry R.J."/>
            <person name="Jayarama X."/>
            <person name="Ming R."/>
            <person name="Nagai C."/>
            <person name="Rounsley S."/>
            <person name="Sankoff D."/>
            <person name="Giuliano G."/>
            <person name="Albert V.A."/>
            <person name="Wincker P."/>
            <person name="Lashermes P."/>
        </authorList>
    </citation>
    <scope>NUCLEOTIDE SEQUENCE [LARGE SCALE GENOMIC DNA]</scope>
    <source>
        <strain evidence="17">cv. DH200-94</strain>
    </source>
</reference>
<dbReference type="OrthoDB" id="5857104at2759"/>
<dbReference type="InterPro" id="IPR019787">
    <property type="entry name" value="Znf_PHD-finger"/>
</dbReference>
<keyword evidence="8" id="KW-0067">ATP-binding</keyword>
<dbReference type="InterPro" id="IPR019786">
    <property type="entry name" value="Zinc_finger_PHD-type_CS"/>
</dbReference>
<dbReference type="InterPro" id="IPR009463">
    <property type="entry name" value="DUF1087"/>
</dbReference>
<dbReference type="GO" id="GO:0140658">
    <property type="term" value="F:ATP-dependent chromatin remodeler activity"/>
    <property type="evidence" value="ECO:0007669"/>
    <property type="project" value="TreeGrafter"/>
</dbReference>
<dbReference type="Pfam" id="PF00385">
    <property type="entry name" value="Chromo"/>
    <property type="match status" value="2"/>
</dbReference>
<dbReference type="SUPFAM" id="SSF52540">
    <property type="entry name" value="P-loop containing nucleoside triphosphate hydrolases"/>
    <property type="match status" value="2"/>
</dbReference>
<dbReference type="Gene3D" id="2.40.50.40">
    <property type="match status" value="2"/>
</dbReference>
<dbReference type="STRING" id="49390.A0A068VDI0"/>
<sequence>MASLVERLRVRTDRKPVYNLDDSDDEATISKSKPSEEKFERTVRPDAKADSCQACGESGNLLLCETCTYAYHPKCLLPPLKAPLPSSWRCPECVSPLNDIDKILDCEMRPTVADESDATKLGSNQIFVKQYLVKWKGLSYLHCTWVPEREFVRAYKALPRLRTKVNNFHRQISSMNSSDDDYVAVRPDWTTVDRILACRDGDDGKEYLVKWKELPYDECYWESESDIASFQQEIERFNKIKSRRKGSLAKQKSSSHDVTDAKKKQKEFQQYESSPVFLSGGSLHPYQLEGLNFLRFAWSKQTHVILADEMGLGKTIQSIAFLASLFEESVFPHLVVAPLSTLRNWEREFATWAPQMNVVMYVGSSQARAVIREYEFYFPKNLKKNKKKKSAQTVNESKQDRIKFDVLLTSYEMINMDTITLKPIKWECMIVDEGHRLKNKDSKLFSSLKQFSTRHRVLLTGTPLQNNLDELFMLMHFLDAGKFGSLEEFQEEFKDISQEEQISRLHKMLAPHLLRRVKKDVMKELPPKKELILRVELSSMQKEYYKAILTRNYQILTRKGGAQISLINVVMELRKLCCHPFMLEGVEPEDSNEFNKQLLESSGKMQLLDKMMVKLKKQGHRVLIYSQFQHVLDLLEDYCNYRKWQYERIDGKVGGAERQVRIDRFNLKNSSRFCFLLSTRAGGLGINLATADTVIIYDSDWNPHADLQAMARAHRLGQTNKVMIFRLIARGTIEERMMQMTKKKMVLEHLVVGRLKAQNINQEELDDIIRYGSKELFADDNDETGKSRQIHYDESAIDRLLDREQVGNEETTMDDEEEDGFLKAFKVANFEYIDEAEAGVEEEAPGPSTENKATVNNSERASYWEDLLKDRYEVHKVEEFNSMGKGKRSRKQMVSVEEDDLAGLEDVSSDGEDDNYEAELTDGETAPAGAPTVRRPYRKKTRVDPSEPLPLMEGEGRSFRVLGFNQNQRAAFVQILMRFGVGDFDWAEFTTRLKQKSYEEIKDYGTLFLSHIAEDITDSPTFSDGVPKEGLRIQDVLVRIAVLLLVRDKVKASRREASVALFVDDIISRFPGLKGGRLWKEEHDLLLLRAVLKHGYGRWQAIVDDKDLKIQEVICKELNLPFINIPVAGAPQSQLAASSAPQTQFPAPEVSQVSVQEAEVQAQNGVNATNAETLTNQVKETGTGNDNGAGVAHGMSDSGSQPQFYQDSSILYHFREMQRRQVEFIKKRVLLLEKALNAEYQKEIFGDEKSNEMHNDVLETEPKVKDIPASKFEESYNQLVYYLPQIEIISPEGISAAAHDVKPNHLDLARLYNEISNVLSENARDSLDAYLSNKSASVKLRDNLLILEAFAHEIDEILGSVKHDSPSIDKRTVKDDQQSEDLQPNSLSALREDDIACGAAVETELKFSAMEVEDQVEANLDREKVNSPGYAPAAGSFSAQTKAECLSNGFAELEMEENQDDRDPSSTAGTADIEMKDKQEDADLYTNTPNGIC</sequence>
<dbReference type="PANTHER" id="PTHR45623">
    <property type="entry name" value="CHROMODOMAIN-HELICASE-DNA-BINDING PROTEIN 3-RELATED-RELATED"/>
    <property type="match status" value="1"/>
</dbReference>
<feature type="compositionally biased region" description="Acidic residues" evidence="11">
    <location>
        <begin position="901"/>
        <end position="922"/>
    </location>
</feature>
<dbReference type="Gramene" id="CDP18786">
    <property type="protein sequence ID" value="CDP18786"/>
    <property type="gene ID" value="GSCOC_T00005561001"/>
</dbReference>
<feature type="domain" description="Chromo" evidence="12">
    <location>
        <begin position="190"/>
        <end position="239"/>
    </location>
</feature>
<dbReference type="SMART" id="SM01146">
    <property type="entry name" value="DUF1086"/>
    <property type="match status" value="1"/>
</dbReference>
<dbReference type="GO" id="GO:0000785">
    <property type="term" value="C:chromatin"/>
    <property type="evidence" value="ECO:0007669"/>
    <property type="project" value="TreeGrafter"/>
</dbReference>
<dbReference type="GO" id="GO:0016887">
    <property type="term" value="F:ATP hydrolysis activity"/>
    <property type="evidence" value="ECO:0007669"/>
    <property type="project" value="TreeGrafter"/>
</dbReference>
<dbReference type="InterPro" id="IPR016197">
    <property type="entry name" value="Chromo-like_dom_sf"/>
</dbReference>
<dbReference type="InterPro" id="IPR000330">
    <property type="entry name" value="SNF2_N"/>
</dbReference>
<evidence type="ECO:0000313" key="16">
    <source>
        <dbReference type="EMBL" id="CDP18786.1"/>
    </source>
</evidence>
<gene>
    <name evidence="16" type="ORF">GSCOC_T00005561001</name>
</gene>
<dbReference type="CDD" id="cd18660">
    <property type="entry name" value="CD1_tandem"/>
    <property type="match status" value="1"/>
</dbReference>
<evidence type="ECO:0000259" key="12">
    <source>
        <dbReference type="PROSITE" id="PS50013"/>
    </source>
</evidence>
<evidence type="ECO:0000313" key="17">
    <source>
        <dbReference type="Proteomes" id="UP000295252"/>
    </source>
</evidence>
<evidence type="ECO:0000259" key="15">
    <source>
        <dbReference type="PROSITE" id="PS51194"/>
    </source>
</evidence>
<dbReference type="CDD" id="cd18793">
    <property type="entry name" value="SF2_C_SNF"/>
    <property type="match status" value="1"/>
</dbReference>
<dbReference type="GO" id="GO:0042393">
    <property type="term" value="F:histone binding"/>
    <property type="evidence" value="ECO:0007669"/>
    <property type="project" value="TreeGrafter"/>
</dbReference>
<dbReference type="Gene3D" id="3.30.40.10">
    <property type="entry name" value="Zinc/RING finger domain, C3HC4 (zinc finger)"/>
    <property type="match status" value="1"/>
</dbReference>
<proteinExistence type="predicted"/>
<feature type="compositionally biased region" description="Basic and acidic residues" evidence="11">
    <location>
        <begin position="1365"/>
        <end position="1377"/>
    </location>
</feature>
<keyword evidence="2" id="KW-0479">Metal-binding</keyword>
<evidence type="ECO:0000256" key="9">
    <source>
        <dbReference type="ARBA" id="ARBA00023242"/>
    </source>
</evidence>
<evidence type="ECO:0000259" key="13">
    <source>
        <dbReference type="PROSITE" id="PS50016"/>
    </source>
</evidence>
<dbReference type="Gene3D" id="1.10.10.60">
    <property type="entry name" value="Homeodomain-like"/>
    <property type="match status" value="1"/>
</dbReference>
<dbReference type="GO" id="GO:0003677">
    <property type="term" value="F:DNA binding"/>
    <property type="evidence" value="ECO:0007669"/>
    <property type="project" value="InterPro"/>
</dbReference>
<dbReference type="InterPro" id="IPR000953">
    <property type="entry name" value="Chromo/chromo_shadow_dom"/>
</dbReference>
<dbReference type="EMBL" id="HG739372">
    <property type="protein sequence ID" value="CDP18786.1"/>
    <property type="molecule type" value="Genomic_DNA"/>
</dbReference>
<dbReference type="PROSITE" id="PS51194">
    <property type="entry name" value="HELICASE_CTER"/>
    <property type="match status" value="1"/>
</dbReference>
<keyword evidence="3" id="KW-0677">Repeat</keyword>
<dbReference type="PROSITE" id="PS50016">
    <property type="entry name" value="ZF_PHD_2"/>
    <property type="match status" value="1"/>
</dbReference>
<protein>
    <recommendedName>
        <fullName evidence="18">CHD3-type chromatin-remodeling factor PICKLE</fullName>
    </recommendedName>
</protein>
<feature type="region of interest" description="Disordered" evidence="11">
    <location>
        <begin position="245"/>
        <end position="264"/>
    </location>
</feature>
<feature type="compositionally biased region" description="Basic and acidic residues" evidence="11">
    <location>
        <begin position="254"/>
        <end position="264"/>
    </location>
</feature>
<keyword evidence="9" id="KW-0539">Nucleus</keyword>
<feature type="region of interest" description="Disordered" evidence="11">
    <location>
        <begin position="17"/>
        <end position="40"/>
    </location>
</feature>
<dbReference type="InterPro" id="IPR001650">
    <property type="entry name" value="Helicase_C-like"/>
</dbReference>
<dbReference type="InterPro" id="IPR027417">
    <property type="entry name" value="P-loop_NTPase"/>
</dbReference>
<evidence type="ECO:0000256" key="8">
    <source>
        <dbReference type="ARBA" id="ARBA00022840"/>
    </source>
</evidence>
<dbReference type="Pfam" id="PF00628">
    <property type="entry name" value="PHD"/>
    <property type="match status" value="1"/>
</dbReference>
<keyword evidence="17" id="KW-1185">Reference proteome</keyword>
<feature type="region of interest" description="Disordered" evidence="11">
    <location>
        <begin position="1454"/>
        <end position="1493"/>
    </location>
</feature>
<feature type="region of interest" description="Disordered" evidence="11">
    <location>
        <begin position="837"/>
        <end position="857"/>
    </location>
</feature>
<dbReference type="GO" id="GO:0008270">
    <property type="term" value="F:zinc ion binding"/>
    <property type="evidence" value="ECO:0007669"/>
    <property type="project" value="UniProtKB-KW"/>
</dbReference>
<feature type="domain" description="Helicase C-terminal" evidence="15">
    <location>
        <begin position="607"/>
        <end position="768"/>
    </location>
</feature>
<dbReference type="InterPro" id="IPR038718">
    <property type="entry name" value="SNF2-like_sf"/>
</dbReference>
<dbReference type="GO" id="GO:0005524">
    <property type="term" value="F:ATP binding"/>
    <property type="evidence" value="ECO:0007669"/>
    <property type="project" value="UniProtKB-KW"/>
</dbReference>
<dbReference type="Pfam" id="PF00176">
    <property type="entry name" value="SNF2-rel_dom"/>
    <property type="match status" value="1"/>
</dbReference>
<comment type="subcellular location">
    <subcellularLocation>
        <location evidence="1">Nucleus</location>
    </subcellularLocation>
</comment>
<dbReference type="Pfam" id="PF00271">
    <property type="entry name" value="Helicase_C"/>
    <property type="match status" value="1"/>
</dbReference>
<keyword evidence="7" id="KW-0862">Zinc</keyword>
<organism evidence="16 17">
    <name type="scientific">Coffea canephora</name>
    <name type="common">Robusta coffee</name>
    <dbReference type="NCBI Taxonomy" id="49390"/>
    <lineage>
        <taxon>Eukaryota</taxon>
        <taxon>Viridiplantae</taxon>
        <taxon>Streptophyta</taxon>
        <taxon>Embryophyta</taxon>
        <taxon>Tracheophyta</taxon>
        <taxon>Spermatophyta</taxon>
        <taxon>Magnoliopsida</taxon>
        <taxon>eudicotyledons</taxon>
        <taxon>Gunneridae</taxon>
        <taxon>Pentapetalae</taxon>
        <taxon>asterids</taxon>
        <taxon>lamiids</taxon>
        <taxon>Gentianales</taxon>
        <taxon>Rubiaceae</taxon>
        <taxon>Ixoroideae</taxon>
        <taxon>Gardenieae complex</taxon>
        <taxon>Bertiereae - Coffeeae clade</taxon>
        <taxon>Coffeeae</taxon>
        <taxon>Coffea</taxon>
    </lineage>
</organism>
<keyword evidence="5 10" id="KW-0863">Zinc-finger</keyword>
<feature type="region of interest" description="Disordered" evidence="11">
    <location>
        <begin position="1365"/>
        <end position="1387"/>
    </location>
</feature>
<dbReference type="PROSITE" id="PS50013">
    <property type="entry name" value="CHROMO_2"/>
    <property type="match status" value="2"/>
</dbReference>
<evidence type="ECO:0000256" key="2">
    <source>
        <dbReference type="ARBA" id="ARBA00022723"/>
    </source>
</evidence>
<dbReference type="OMA" id="YNEMCKL"/>
<dbReference type="Pfam" id="PF06465">
    <property type="entry name" value="DUF1087"/>
    <property type="match status" value="1"/>
</dbReference>
<dbReference type="SMART" id="SM01147">
    <property type="entry name" value="DUF1087"/>
    <property type="match status" value="1"/>
</dbReference>
<dbReference type="InterPro" id="IPR023780">
    <property type="entry name" value="Chromo_domain"/>
</dbReference>
<evidence type="ECO:0008006" key="18">
    <source>
        <dbReference type="Google" id="ProtNLM"/>
    </source>
</evidence>
<evidence type="ECO:0000256" key="5">
    <source>
        <dbReference type="ARBA" id="ARBA00022771"/>
    </source>
</evidence>
<name>A0A068VDI0_COFCA</name>
<dbReference type="SMART" id="SM00298">
    <property type="entry name" value="CHROMO"/>
    <property type="match status" value="2"/>
</dbReference>
<dbReference type="SUPFAM" id="SSF54160">
    <property type="entry name" value="Chromo domain-like"/>
    <property type="match status" value="2"/>
</dbReference>
<accession>A0A068VDI0</accession>
<dbReference type="InterPro" id="IPR013083">
    <property type="entry name" value="Znf_RING/FYVE/PHD"/>
</dbReference>
<evidence type="ECO:0000259" key="14">
    <source>
        <dbReference type="PROSITE" id="PS51192"/>
    </source>
</evidence>
<dbReference type="CDD" id="cd18659">
    <property type="entry name" value="CD2_tandem"/>
    <property type="match status" value="1"/>
</dbReference>
<dbReference type="PROSITE" id="PS51192">
    <property type="entry name" value="HELICASE_ATP_BIND_1"/>
    <property type="match status" value="1"/>
</dbReference>
<feature type="domain" description="Helicase ATP-binding" evidence="14">
    <location>
        <begin position="295"/>
        <end position="481"/>
    </location>
</feature>
<dbReference type="PhylomeDB" id="A0A068VDI0"/>
<evidence type="ECO:0000256" key="11">
    <source>
        <dbReference type="SAM" id="MobiDB-lite"/>
    </source>
</evidence>
<dbReference type="SMART" id="SM00249">
    <property type="entry name" value="PHD"/>
    <property type="match status" value="1"/>
</dbReference>
<dbReference type="GO" id="GO:0005634">
    <property type="term" value="C:nucleus"/>
    <property type="evidence" value="ECO:0007669"/>
    <property type="project" value="UniProtKB-SubCell"/>
</dbReference>
<evidence type="ECO:0000256" key="6">
    <source>
        <dbReference type="ARBA" id="ARBA00022801"/>
    </source>
</evidence>
<dbReference type="Gene3D" id="3.40.50.300">
    <property type="entry name" value="P-loop containing nucleotide triphosphate hydrolases"/>
    <property type="match status" value="1"/>
</dbReference>
<dbReference type="Proteomes" id="UP000295252">
    <property type="component" value="Chromosome X"/>
</dbReference>
<dbReference type="PANTHER" id="PTHR45623:SF17">
    <property type="entry name" value="CHROMODOMAIN-HELICASE-DNA-BINDING PROTEIN 3-RELATED"/>
    <property type="match status" value="1"/>
</dbReference>
<feature type="domain" description="PHD-type" evidence="13">
    <location>
        <begin position="49"/>
        <end position="96"/>
    </location>
</feature>
<dbReference type="Gene3D" id="3.40.50.10810">
    <property type="entry name" value="Tandem AAA-ATPase domain"/>
    <property type="match status" value="1"/>
</dbReference>
<dbReference type="InterPro" id="IPR001965">
    <property type="entry name" value="Znf_PHD"/>
</dbReference>
<evidence type="ECO:0000256" key="4">
    <source>
        <dbReference type="ARBA" id="ARBA00022741"/>
    </source>
</evidence>
<evidence type="ECO:0000256" key="1">
    <source>
        <dbReference type="ARBA" id="ARBA00004123"/>
    </source>
</evidence>
<dbReference type="FunCoup" id="A0A068VDI0">
    <property type="interactions" value="2753"/>
</dbReference>
<keyword evidence="6" id="KW-0378">Hydrolase</keyword>
<feature type="domain" description="Chromo" evidence="12">
    <location>
        <begin position="98"/>
        <end position="180"/>
    </location>
</feature>
<feature type="compositionally biased region" description="Polar residues" evidence="11">
    <location>
        <begin position="848"/>
        <end position="857"/>
    </location>
</feature>